<keyword evidence="8 11" id="KW-0333">Golgi apparatus</keyword>
<comment type="similarity">
    <text evidence="3 11">Belongs to the COG6 family.</text>
</comment>
<dbReference type="OMA" id="HSCLDFF"/>
<proteinExistence type="inferred from homology"/>
<evidence type="ECO:0000256" key="1">
    <source>
        <dbReference type="ARBA" id="ARBA00003627"/>
    </source>
</evidence>
<dbReference type="OrthoDB" id="272987at2759"/>
<dbReference type="AlphaFoldDB" id="A0A067RCD7"/>
<evidence type="ECO:0000256" key="9">
    <source>
        <dbReference type="ARBA" id="ARBA00023136"/>
    </source>
</evidence>
<keyword evidence="6 11" id="KW-0813">Transport</keyword>
<evidence type="ECO:0000256" key="7">
    <source>
        <dbReference type="ARBA" id="ARBA00022927"/>
    </source>
</evidence>
<dbReference type="FunCoup" id="A0A067RCD7">
    <property type="interactions" value="994"/>
</dbReference>
<comment type="subunit">
    <text evidence="4">Component of the conserved oligomeric Golgi complex which is composed of eight different subunits and is required for normal Golgi morphology and localization.</text>
</comment>
<dbReference type="eggNOG" id="KOG3758">
    <property type="taxonomic scope" value="Eukaryota"/>
</dbReference>
<evidence type="ECO:0000256" key="3">
    <source>
        <dbReference type="ARBA" id="ARBA00011023"/>
    </source>
</evidence>
<comment type="subcellular location">
    <subcellularLocation>
        <location evidence="2 11">Golgi apparatus membrane</location>
        <topology evidence="2 11">Peripheral membrane protein</topology>
    </subcellularLocation>
</comment>
<keyword evidence="9 11" id="KW-0472">Membrane</keyword>
<dbReference type="STRING" id="136037.A0A067RCD7"/>
<evidence type="ECO:0000256" key="4">
    <source>
        <dbReference type="ARBA" id="ARBA00011166"/>
    </source>
</evidence>
<dbReference type="GO" id="GO:0006891">
    <property type="term" value="P:intra-Golgi vesicle-mediated transport"/>
    <property type="evidence" value="ECO:0007669"/>
    <property type="project" value="UniProtKB-UniRule"/>
</dbReference>
<evidence type="ECO:0000256" key="2">
    <source>
        <dbReference type="ARBA" id="ARBA00004395"/>
    </source>
</evidence>
<dbReference type="InterPro" id="IPR048369">
    <property type="entry name" value="COG6_C"/>
</dbReference>
<feature type="domain" description="Conserved Oligomeric Golgi complex subunit 6 C-terminal" evidence="13">
    <location>
        <begin position="195"/>
        <end position="637"/>
    </location>
</feature>
<evidence type="ECO:0000313" key="15">
    <source>
        <dbReference type="Proteomes" id="UP000027135"/>
    </source>
</evidence>
<evidence type="ECO:0000259" key="13">
    <source>
        <dbReference type="Pfam" id="PF20653"/>
    </source>
</evidence>
<dbReference type="InParanoid" id="A0A067RCD7"/>
<dbReference type="GO" id="GO:0000139">
    <property type="term" value="C:Golgi membrane"/>
    <property type="evidence" value="ECO:0007669"/>
    <property type="project" value="UniProtKB-SubCell"/>
</dbReference>
<gene>
    <name evidence="14" type="ORF">L798_04983</name>
</gene>
<dbReference type="InterPro" id="IPR010490">
    <property type="entry name" value="COG6"/>
</dbReference>
<dbReference type="EMBL" id="KK852598">
    <property type="protein sequence ID" value="KDR20532.1"/>
    <property type="molecule type" value="Genomic_DNA"/>
</dbReference>
<dbReference type="SMART" id="SM01087">
    <property type="entry name" value="COG6"/>
    <property type="match status" value="1"/>
</dbReference>
<dbReference type="PANTHER" id="PTHR21506">
    <property type="entry name" value="COMPONENT OF OLIGOMERIC GOLGI COMPLEX 6"/>
    <property type="match status" value="1"/>
</dbReference>
<keyword evidence="15" id="KW-1185">Reference proteome</keyword>
<dbReference type="Proteomes" id="UP000027135">
    <property type="component" value="Unassembled WGS sequence"/>
</dbReference>
<evidence type="ECO:0000256" key="11">
    <source>
        <dbReference type="RuleBase" id="RU365075"/>
    </source>
</evidence>
<dbReference type="InterPro" id="IPR048368">
    <property type="entry name" value="COG6_N"/>
</dbReference>
<feature type="domain" description="Conserved oligomeric complex COG6 N-terminal" evidence="12">
    <location>
        <begin position="49"/>
        <end position="161"/>
    </location>
</feature>
<dbReference type="GO" id="GO:0015031">
    <property type="term" value="P:protein transport"/>
    <property type="evidence" value="ECO:0007669"/>
    <property type="project" value="UniProtKB-KW"/>
</dbReference>
<protein>
    <recommendedName>
        <fullName evidence="5 11">Conserved oligomeric Golgi complex subunit 6</fullName>
        <shortName evidence="11">COG complex subunit 6</shortName>
    </recommendedName>
    <alternativeName>
        <fullName evidence="10 11">Component of oligomeric Golgi complex 6</fullName>
    </alternativeName>
</protein>
<organism evidence="14 15">
    <name type="scientific">Zootermopsis nevadensis</name>
    <name type="common">Dampwood termite</name>
    <dbReference type="NCBI Taxonomy" id="136037"/>
    <lineage>
        <taxon>Eukaryota</taxon>
        <taxon>Metazoa</taxon>
        <taxon>Ecdysozoa</taxon>
        <taxon>Arthropoda</taxon>
        <taxon>Hexapoda</taxon>
        <taxon>Insecta</taxon>
        <taxon>Pterygota</taxon>
        <taxon>Neoptera</taxon>
        <taxon>Polyneoptera</taxon>
        <taxon>Dictyoptera</taxon>
        <taxon>Blattodea</taxon>
        <taxon>Blattoidea</taxon>
        <taxon>Termitoidae</taxon>
        <taxon>Termopsidae</taxon>
        <taxon>Zootermopsis</taxon>
    </lineage>
</organism>
<reference evidence="14 15" key="1">
    <citation type="journal article" date="2014" name="Nat. Commun.">
        <title>Molecular traces of alternative social organization in a termite genome.</title>
        <authorList>
            <person name="Terrapon N."/>
            <person name="Li C."/>
            <person name="Robertson H.M."/>
            <person name="Ji L."/>
            <person name="Meng X."/>
            <person name="Booth W."/>
            <person name="Chen Z."/>
            <person name="Childers C.P."/>
            <person name="Glastad K.M."/>
            <person name="Gokhale K."/>
            <person name="Gowin J."/>
            <person name="Gronenberg W."/>
            <person name="Hermansen R.A."/>
            <person name="Hu H."/>
            <person name="Hunt B.G."/>
            <person name="Huylmans A.K."/>
            <person name="Khalil S.M."/>
            <person name="Mitchell R.D."/>
            <person name="Munoz-Torres M.C."/>
            <person name="Mustard J.A."/>
            <person name="Pan H."/>
            <person name="Reese J.T."/>
            <person name="Scharf M.E."/>
            <person name="Sun F."/>
            <person name="Vogel H."/>
            <person name="Xiao J."/>
            <person name="Yang W."/>
            <person name="Yang Z."/>
            <person name="Yang Z."/>
            <person name="Zhou J."/>
            <person name="Zhu J."/>
            <person name="Brent C.S."/>
            <person name="Elsik C.G."/>
            <person name="Goodisman M.A."/>
            <person name="Liberles D.A."/>
            <person name="Roe R.M."/>
            <person name="Vargo E.L."/>
            <person name="Vilcinskas A."/>
            <person name="Wang J."/>
            <person name="Bornberg-Bauer E."/>
            <person name="Korb J."/>
            <person name="Zhang G."/>
            <person name="Liebig J."/>
        </authorList>
    </citation>
    <scope>NUCLEOTIDE SEQUENCE [LARGE SCALE GENOMIC DNA]</scope>
    <source>
        <tissue evidence="14">Whole organism</tissue>
    </source>
</reference>
<comment type="function">
    <text evidence="1 11">Required for normal Golgi function.</text>
</comment>
<evidence type="ECO:0000259" key="12">
    <source>
        <dbReference type="Pfam" id="PF06419"/>
    </source>
</evidence>
<evidence type="ECO:0000256" key="5">
    <source>
        <dbReference type="ARBA" id="ARBA00020973"/>
    </source>
</evidence>
<dbReference type="GO" id="GO:0017119">
    <property type="term" value="C:Golgi transport complex"/>
    <property type="evidence" value="ECO:0007669"/>
    <property type="project" value="UniProtKB-UniRule"/>
</dbReference>
<keyword evidence="7 11" id="KW-0653">Protein transport</keyword>
<evidence type="ECO:0000313" key="14">
    <source>
        <dbReference type="EMBL" id="KDR20532.1"/>
    </source>
</evidence>
<name>A0A067RCD7_ZOONE</name>
<evidence type="ECO:0000256" key="6">
    <source>
        <dbReference type="ARBA" id="ARBA00022448"/>
    </source>
</evidence>
<dbReference type="Pfam" id="PF06419">
    <property type="entry name" value="COG6_N"/>
    <property type="match status" value="1"/>
</dbReference>
<dbReference type="PANTHER" id="PTHR21506:SF0">
    <property type="entry name" value="CONSERVED OLIGOMERIC GOLGI COMPLEX SUBUNIT 6"/>
    <property type="match status" value="1"/>
</dbReference>
<evidence type="ECO:0000256" key="10">
    <source>
        <dbReference type="ARBA" id="ARBA00031348"/>
    </source>
</evidence>
<dbReference type="Pfam" id="PF20653">
    <property type="entry name" value="COG6_C"/>
    <property type="match status" value="1"/>
</dbReference>
<sequence>MSVENKGICNADMPVHDTGTGNVLSRRLNKILETRIENDKETLEALKELSTFFTENTLQARRNLRSKIEKRSLVINEDFLSAFRDVKEVLDAIYSDVSEMNNSVQKMISRLQATKTQTHHLIDQTTKLQAESQTLSLQKEVAGAFLRSFQLSPAEQAVLRGSSRECAITDEFFTVLDRVQSIHSNGRMLMQSGHQTAALEIMEQMALYQEAALERLYRWTQSRCRNIESPETSILLSMAMSRLQGRPVLFRYVLDEYRTSRRSVLVTAFIDALTQGGPGGTPKPIEMHGHDPKRYVGDMLAWLHQAIPSEKDNLLILLKGCDKTDVSDQILQTLSHITEGVCHPLKVRVERMLAVDTDATVLYSVTNLVCFYKQVIGQVVPGSQLLTTLEELQELSQHTFLLALQSQVRQQLSECVETPPSDLSPSPGVSQLLNLLRDVLSVGCIAEGRQQDLPQIVSIIVEPLLQAINESATRLPTSDMAVYLLNCLYQMQSTLSLYEFVDELLERLQAQSDAQLDTLTSEQASSLVANLNLGSIYTILQEQGKGALSSVPGMEPTGLKNFLSKLDAFLVMQDVLLLPQICLLLSGTHRSIVQHRAFEVIAAIYRQLYEAVHDPENLYQNPGVLMPRSPDQVLKLLIG</sequence>
<accession>A0A067RCD7</accession>
<evidence type="ECO:0000256" key="8">
    <source>
        <dbReference type="ARBA" id="ARBA00023034"/>
    </source>
</evidence>